<feature type="transmembrane region" description="Helical" evidence="1">
    <location>
        <begin position="276"/>
        <end position="297"/>
    </location>
</feature>
<dbReference type="InterPro" id="IPR036259">
    <property type="entry name" value="MFS_trans_sf"/>
</dbReference>
<dbReference type="PANTHER" id="PTHR11360:SF284">
    <property type="entry name" value="EG:103B4.3 PROTEIN-RELATED"/>
    <property type="match status" value="1"/>
</dbReference>
<name>A0ABY7GAB7_MYAAR</name>
<gene>
    <name evidence="2" type="ORF">MAR_033607</name>
</gene>
<accession>A0ABY7GAB7</accession>
<evidence type="ECO:0000313" key="3">
    <source>
        <dbReference type="Proteomes" id="UP001164746"/>
    </source>
</evidence>
<protein>
    <submittedName>
        <fullName evidence="2">MOT12-like protein</fullName>
    </submittedName>
</protein>
<dbReference type="InterPro" id="IPR050327">
    <property type="entry name" value="Proton-linked_MCT"/>
</dbReference>
<dbReference type="Gene3D" id="1.20.1250.20">
    <property type="entry name" value="MFS general substrate transporter like domains"/>
    <property type="match status" value="1"/>
</dbReference>
<organism evidence="2 3">
    <name type="scientific">Mya arenaria</name>
    <name type="common">Soft-shell clam</name>
    <dbReference type="NCBI Taxonomy" id="6604"/>
    <lineage>
        <taxon>Eukaryota</taxon>
        <taxon>Metazoa</taxon>
        <taxon>Spiralia</taxon>
        <taxon>Lophotrochozoa</taxon>
        <taxon>Mollusca</taxon>
        <taxon>Bivalvia</taxon>
        <taxon>Autobranchia</taxon>
        <taxon>Heteroconchia</taxon>
        <taxon>Euheterodonta</taxon>
        <taxon>Imparidentia</taxon>
        <taxon>Neoheterodontei</taxon>
        <taxon>Myida</taxon>
        <taxon>Myoidea</taxon>
        <taxon>Myidae</taxon>
        <taxon>Mya</taxon>
    </lineage>
</organism>
<evidence type="ECO:0000313" key="2">
    <source>
        <dbReference type="EMBL" id="WAR31065.1"/>
    </source>
</evidence>
<keyword evidence="1" id="KW-0472">Membrane</keyword>
<feature type="transmembrane region" description="Helical" evidence="1">
    <location>
        <begin position="191"/>
        <end position="210"/>
    </location>
</feature>
<sequence length="330" mass="37471">MFRLVKLHRRGSVGAGLILQEVSTPKPRHRKLEEKLREDNWHGSNVFSSTTEFTFVVSEPSRRKSVFHEKMGQMKTLLKSNVPKEQRKPFLELSLLKDFPFLSLCLAILLFTMSMMSTFVFLPPLAKSKGVSQIQAAYLVSIIGISDSVARFTSGFVLDMKRVKPYRVLVYNGVMFGVGAVSMVMPSLESFGAFAAFSVMYGILAGTYVAQKSVVVVDFLGLEKMASSFGLLLGFQGIGSLLENNKDMFWLWIYVFENMHFQLSLFRDVFGTYDEAFYFGGIGIFLGGFVLLCGNVVKIVRDRRRRRQEKAEKEEVFWDDEIEERGDKSL</sequence>
<feature type="transmembrane region" description="Helical" evidence="1">
    <location>
        <begin position="222"/>
        <end position="242"/>
    </location>
</feature>
<keyword evidence="3" id="KW-1185">Reference proteome</keyword>
<dbReference type="Pfam" id="PF07690">
    <property type="entry name" value="MFS_1"/>
    <property type="match status" value="1"/>
</dbReference>
<reference evidence="2" key="1">
    <citation type="submission" date="2022-11" db="EMBL/GenBank/DDBJ databases">
        <title>Centuries of genome instability and evolution in soft-shell clam transmissible cancer (bioRxiv).</title>
        <authorList>
            <person name="Hart S.F.M."/>
            <person name="Yonemitsu M.A."/>
            <person name="Giersch R.M."/>
            <person name="Beal B.F."/>
            <person name="Arriagada G."/>
            <person name="Davis B.W."/>
            <person name="Ostrander E.A."/>
            <person name="Goff S.P."/>
            <person name="Metzger M.J."/>
        </authorList>
    </citation>
    <scope>NUCLEOTIDE SEQUENCE</scope>
    <source>
        <strain evidence="2">MELC-2E11</strain>
        <tissue evidence="2">Siphon/mantle</tissue>
    </source>
</reference>
<keyword evidence="1" id="KW-1133">Transmembrane helix</keyword>
<dbReference type="PANTHER" id="PTHR11360">
    <property type="entry name" value="MONOCARBOXYLATE TRANSPORTER"/>
    <property type="match status" value="1"/>
</dbReference>
<dbReference type="Proteomes" id="UP001164746">
    <property type="component" value="Chromosome 17"/>
</dbReference>
<dbReference type="EMBL" id="CP111028">
    <property type="protein sequence ID" value="WAR31065.1"/>
    <property type="molecule type" value="Genomic_DNA"/>
</dbReference>
<keyword evidence="1" id="KW-0812">Transmembrane</keyword>
<dbReference type="SUPFAM" id="SSF103473">
    <property type="entry name" value="MFS general substrate transporter"/>
    <property type="match status" value="1"/>
</dbReference>
<feature type="transmembrane region" description="Helical" evidence="1">
    <location>
        <begin position="134"/>
        <end position="154"/>
    </location>
</feature>
<proteinExistence type="predicted"/>
<evidence type="ECO:0000256" key="1">
    <source>
        <dbReference type="SAM" id="Phobius"/>
    </source>
</evidence>
<dbReference type="InterPro" id="IPR011701">
    <property type="entry name" value="MFS"/>
</dbReference>
<feature type="transmembrane region" description="Helical" evidence="1">
    <location>
        <begin position="101"/>
        <end position="122"/>
    </location>
</feature>